<protein>
    <recommendedName>
        <fullName evidence="9">5'-nucleotidase SurE</fullName>
        <ecNumber evidence="9">3.1.3.5</ecNumber>
    </recommendedName>
    <alternativeName>
        <fullName evidence="9">Nucleoside 5'-monophosphate phosphohydrolase</fullName>
    </alternativeName>
</protein>
<accession>D3UIB6</accession>
<comment type="similarity">
    <text evidence="4 9">Belongs to the SurE nucleotidase family.</text>
</comment>
<dbReference type="GO" id="GO:0004309">
    <property type="term" value="F:exopolyphosphatase activity"/>
    <property type="evidence" value="ECO:0007669"/>
    <property type="project" value="TreeGrafter"/>
</dbReference>
<dbReference type="NCBIfam" id="TIGR00087">
    <property type="entry name" value="surE"/>
    <property type="match status" value="1"/>
</dbReference>
<comment type="function">
    <text evidence="9">Nucleotidase that shows phosphatase activity on nucleoside 5'-monophosphates.</text>
</comment>
<keyword evidence="6 9" id="KW-0479">Metal-binding</keyword>
<dbReference type="GO" id="GO:0046872">
    <property type="term" value="F:metal ion binding"/>
    <property type="evidence" value="ECO:0007669"/>
    <property type="project" value="UniProtKB-UniRule"/>
</dbReference>
<evidence type="ECO:0000313" key="12">
    <source>
        <dbReference type="Proteomes" id="UP000001522"/>
    </source>
</evidence>
<dbReference type="Pfam" id="PF01975">
    <property type="entry name" value="SurE"/>
    <property type="match status" value="1"/>
</dbReference>
<evidence type="ECO:0000256" key="1">
    <source>
        <dbReference type="ARBA" id="ARBA00000815"/>
    </source>
</evidence>
<keyword evidence="7 9" id="KW-0547">Nucleotide-binding</keyword>
<dbReference type="eggNOG" id="COG0496">
    <property type="taxonomic scope" value="Bacteria"/>
</dbReference>
<dbReference type="EMBL" id="FN555004">
    <property type="protein sequence ID" value="CBG40239.1"/>
    <property type="molecule type" value="Genomic_DNA"/>
</dbReference>
<dbReference type="SUPFAM" id="SSF64167">
    <property type="entry name" value="SurE-like"/>
    <property type="match status" value="1"/>
</dbReference>
<evidence type="ECO:0000256" key="9">
    <source>
        <dbReference type="HAMAP-Rule" id="MF_00060"/>
    </source>
</evidence>
<dbReference type="GO" id="GO:0000166">
    <property type="term" value="F:nucleotide binding"/>
    <property type="evidence" value="ECO:0007669"/>
    <property type="project" value="UniProtKB-KW"/>
</dbReference>
<comment type="cofactor">
    <cofactor evidence="9">
        <name>a divalent metal cation</name>
        <dbReference type="ChEBI" id="CHEBI:60240"/>
    </cofactor>
    <text evidence="9">Binds 1 divalent metal cation per subunit.</text>
</comment>
<dbReference type="PANTHER" id="PTHR30457">
    <property type="entry name" value="5'-NUCLEOTIDASE SURE"/>
    <property type="match status" value="1"/>
</dbReference>
<evidence type="ECO:0000256" key="7">
    <source>
        <dbReference type="ARBA" id="ARBA00022741"/>
    </source>
</evidence>
<evidence type="ECO:0000259" key="10">
    <source>
        <dbReference type="Pfam" id="PF01975"/>
    </source>
</evidence>
<dbReference type="Proteomes" id="UP000001522">
    <property type="component" value="Chromosome"/>
</dbReference>
<evidence type="ECO:0000313" key="11">
    <source>
        <dbReference type="EMBL" id="CBG40239.1"/>
    </source>
</evidence>
<feature type="binding site" evidence="9">
    <location>
        <position position="95"/>
    </location>
    <ligand>
        <name>a divalent metal cation</name>
        <dbReference type="ChEBI" id="CHEBI:60240"/>
    </ligand>
</feature>
<keyword evidence="12" id="KW-1185">Reference proteome</keyword>
<organism evidence="11 12">
    <name type="scientific">Helicobacter mustelae (strain ATCC 43772 / CCUG 25715 / CIP 103759 / LMG 18044 / NCTC 12198 / R85-136P)</name>
    <name type="common">Campylobacter mustelae</name>
    <dbReference type="NCBI Taxonomy" id="679897"/>
    <lineage>
        <taxon>Bacteria</taxon>
        <taxon>Pseudomonadati</taxon>
        <taxon>Campylobacterota</taxon>
        <taxon>Epsilonproteobacteria</taxon>
        <taxon>Campylobacterales</taxon>
        <taxon>Helicobacteraceae</taxon>
        <taxon>Helicobacter</taxon>
    </lineage>
</organism>
<dbReference type="InterPro" id="IPR030048">
    <property type="entry name" value="SurE"/>
</dbReference>
<dbReference type="InterPro" id="IPR036523">
    <property type="entry name" value="SurE-like_sf"/>
</dbReference>
<dbReference type="HOGENOM" id="CLU_045192_1_3_7"/>
<proteinExistence type="inferred from homology"/>
<reference evidence="11 12" key="1">
    <citation type="journal article" date="2010" name="BMC Genomics">
        <title>Comparative genomics and proteomics of Helicobacter mustelae, an ulcerogenic and carcinogenic gastric pathogen.</title>
        <authorList>
            <person name="O'Toole P.W."/>
            <person name="Snelling W.J."/>
            <person name="Canchaya C."/>
            <person name="Forde B.M."/>
            <person name="Hardie K.R."/>
            <person name="Josenhans C."/>
            <person name="Graham R.L.J."/>
            <person name="McMullan G."/>
            <person name="Parkhill J."/>
            <person name="Belda E."/>
            <person name="Bentley S.D."/>
        </authorList>
    </citation>
    <scope>NUCLEOTIDE SEQUENCE [LARGE SCALE GENOMIC DNA]</scope>
    <source>
        <strain evidence="12">ATCC 43772 / LMG 18044 / NCTC 12198 / 12198</strain>
    </source>
</reference>
<feature type="binding site" evidence="9">
    <location>
        <position position="40"/>
    </location>
    <ligand>
        <name>a divalent metal cation</name>
        <dbReference type="ChEBI" id="CHEBI:60240"/>
    </ligand>
</feature>
<feature type="binding site" evidence="9">
    <location>
        <position position="10"/>
    </location>
    <ligand>
        <name>a divalent metal cation</name>
        <dbReference type="ChEBI" id="CHEBI:60240"/>
    </ligand>
</feature>
<evidence type="ECO:0000256" key="6">
    <source>
        <dbReference type="ARBA" id="ARBA00022723"/>
    </source>
</evidence>
<evidence type="ECO:0000256" key="8">
    <source>
        <dbReference type="ARBA" id="ARBA00022801"/>
    </source>
</evidence>
<dbReference type="KEGG" id="hms:HMU09820"/>
<dbReference type="Gene3D" id="3.40.1210.10">
    <property type="entry name" value="Survival protein SurE-like phosphatase/nucleotidase"/>
    <property type="match status" value="1"/>
</dbReference>
<dbReference type="GO" id="GO:0005737">
    <property type="term" value="C:cytoplasm"/>
    <property type="evidence" value="ECO:0007669"/>
    <property type="project" value="UniProtKB-SubCell"/>
</dbReference>
<dbReference type="NCBIfam" id="NF001490">
    <property type="entry name" value="PRK00346.1-4"/>
    <property type="match status" value="1"/>
</dbReference>
<dbReference type="STRING" id="679897.HMU09820"/>
<dbReference type="EC" id="3.1.3.5" evidence="9"/>
<dbReference type="InterPro" id="IPR002828">
    <property type="entry name" value="SurE-like_Pase/nucleotidase"/>
</dbReference>
<dbReference type="FunFam" id="3.40.1210.10:FF:000001">
    <property type="entry name" value="5'/3'-nucleotidase SurE"/>
    <property type="match status" value="1"/>
</dbReference>
<feature type="binding site" evidence="9">
    <location>
        <position position="9"/>
    </location>
    <ligand>
        <name>a divalent metal cation</name>
        <dbReference type="ChEBI" id="CHEBI:60240"/>
    </ligand>
</feature>
<dbReference type="PANTHER" id="PTHR30457:SF12">
    <property type="entry name" value="5'_3'-NUCLEOTIDASE SURE"/>
    <property type="match status" value="1"/>
</dbReference>
<dbReference type="GO" id="GO:0008253">
    <property type="term" value="F:5'-nucleotidase activity"/>
    <property type="evidence" value="ECO:0007669"/>
    <property type="project" value="UniProtKB-UniRule"/>
</dbReference>
<dbReference type="GO" id="GO:0008254">
    <property type="term" value="F:3'-nucleotidase activity"/>
    <property type="evidence" value="ECO:0007669"/>
    <property type="project" value="TreeGrafter"/>
</dbReference>
<evidence type="ECO:0000256" key="5">
    <source>
        <dbReference type="ARBA" id="ARBA00022490"/>
    </source>
</evidence>
<dbReference type="HAMAP" id="MF_00060">
    <property type="entry name" value="SurE"/>
    <property type="match status" value="1"/>
</dbReference>
<dbReference type="NCBIfam" id="NF001494">
    <property type="entry name" value="PRK00346.2-4"/>
    <property type="match status" value="1"/>
</dbReference>
<dbReference type="RefSeq" id="WP_013023311.1">
    <property type="nucleotide sequence ID" value="NC_013949.1"/>
</dbReference>
<keyword evidence="5 9" id="KW-0963">Cytoplasm</keyword>
<keyword evidence="8 9" id="KW-0378">Hydrolase</keyword>
<dbReference type="AlphaFoldDB" id="D3UIB6"/>
<evidence type="ECO:0000256" key="4">
    <source>
        <dbReference type="ARBA" id="ARBA00011062"/>
    </source>
</evidence>
<name>D3UIB6_HELM1</name>
<sequence>MRKILITNDDGFESRGLLALRDALSDLAQILVVAPAREKSACGHGLCLTSPLKFIKVDDDFYKLDDGGPTDCVYLALNAIYEDGQKPDLIVSGINLGSNMGEDTTYSGTVAGAIEGAIQGIPSLAISQLMKDKNLSDEYDFALAKKVIREIVQKIFSHSYPLGDRRLININVPQLEIEKCKGYKITQKGYRLYGNNAHLNRDPRGNEYYWLGLQPLAWKDRDGILSDFTATKEGYVSITPITLNLTSYEDLNSLQTWMEI</sequence>
<comment type="subcellular location">
    <subcellularLocation>
        <location evidence="3 9">Cytoplasm</location>
    </subcellularLocation>
</comment>
<evidence type="ECO:0000256" key="2">
    <source>
        <dbReference type="ARBA" id="ARBA00001946"/>
    </source>
</evidence>
<gene>
    <name evidence="9 11" type="primary">surE</name>
    <name evidence="11" type="ordered locus">HMU09820</name>
</gene>
<feature type="domain" description="Survival protein SurE-like phosphatase/nucleotidase" evidence="10">
    <location>
        <begin position="4"/>
        <end position="193"/>
    </location>
</feature>
<comment type="cofactor">
    <cofactor evidence="2">
        <name>Mg(2+)</name>
        <dbReference type="ChEBI" id="CHEBI:18420"/>
    </cofactor>
</comment>
<evidence type="ECO:0000256" key="3">
    <source>
        <dbReference type="ARBA" id="ARBA00004496"/>
    </source>
</evidence>
<comment type="catalytic activity">
    <reaction evidence="1 9">
        <text>a ribonucleoside 5'-phosphate + H2O = a ribonucleoside + phosphate</text>
        <dbReference type="Rhea" id="RHEA:12484"/>
        <dbReference type="ChEBI" id="CHEBI:15377"/>
        <dbReference type="ChEBI" id="CHEBI:18254"/>
        <dbReference type="ChEBI" id="CHEBI:43474"/>
        <dbReference type="ChEBI" id="CHEBI:58043"/>
        <dbReference type="EC" id="3.1.3.5"/>
    </reaction>
</comment>